<dbReference type="PANTHER" id="PTHR42648">
    <property type="entry name" value="TRANSPOSASE, PUTATIVE-RELATED"/>
    <property type="match status" value="1"/>
</dbReference>
<evidence type="ECO:0000256" key="3">
    <source>
        <dbReference type="SAM" id="Coils"/>
    </source>
</evidence>
<feature type="domain" description="Integrase catalytic" evidence="5">
    <location>
        <begin position="1"/>
        <end position="145"/>
    </location>
</feature>
<keyword evidence="1" id="KW-0479">Metal-binding</keyword>
<dbReference type="InterPro" id="IPR013103">
    <property type="entry name" value="RVT_2"/>
</dbReference>
<dbReference type="Pfam" id="PF07727">
    <property type="entry name" value="RVT_2"/>
    <property type="match status" value="1"/>
</dbReference>
<sequence>MKKMYCLVVTDDYSRFTWILFLATKDETSGILKSFITGIENLVDHKVKVIKCDNETEFKNREMNQFCEMKGILRQFSVARTSQQNKVAERRNRTLIEADRTMLADSKLPTTFWTETVNTACYVQNRVLVVKPHNKTPYELFHGRTPTLSFMRPFRCFVTILNTIDHLDKFDGKADEGFFVGYSLKSKAFRVFNSITKIVEENLYNKFSESTSNVVGSGPDWLFSIDALTRTINYEPIVAGIQSNSFAGTKASDNAGQARKENLLKITYCYHYGLLIHYFLKIQRVLMMMDPNLRVMIEISVDELKIMMQSYCEMMSKRREQTAQKEQELLEQEQVVEEKQELLAEEQAANPFEPSPTSFDAITPEFSITDSLSMGDEHLSTIPKTKSDEVIKSSVKNLVPILSESEVTFDNESECDVPVNDESSPIFTTFSNPLFDCNDDFTSSDDKSLSNEDVSMEIFKIYLNPLFDDEEIISTKIDLHYFKAESNLLESLLNQDTLIDSSPKFAYLLEEFSGELAHIDPIPPGIEEADFHLEEEIRLFENLSYDNSSPRPPKELNAEITDTILESLSPSSIPVEDSDSHMEEIDLFLATDDLMPPGIENDDYDSERDIHFLEELLSNDPFPILKNVFDFKINDEKMVDEDPRKENKFNAVGENISIELQFDPNTHALENISTLDFLSDDEDDGAVADMNNLDTTIQIEKEVYVYQPLGFEDSDFPVRVYKVEQALYGLHQAPIAWFTEVKTTSPPMETQKPLLKDEYGKEVDVHMYRLMIGLLIYLTSSRPDIMFVVCAYARYQVNPKFYSTAMAKTINEEVQLHAQVDGKEIVITKSSVRRDLQIADEEASLGERPGEAFYCSGFIESLKKGVKIPDQNAFSSTMASAIICLATIQKFNFSKLIFDSMIRNLDNVSGKFLMYPRVTPLFPTMVVQNQSQLGEGSVIPTNPQHTPTILQPSSSQPQKTQNPRRPIRKDTQVPQPSVPTDNVADEAVHKELGDSLVRATITASSLEAKCQETMKDTIAQTRVLDLEKTKTTQCNEIDSLKRRVKKLEKRNRDEENLGKDASKQGRRIDAINADEDITLVNDADKEMFDVDDLGGEEVFVARKNDNVVEEVVNDAQVSTVATTVTITTKEITLSQALEALKTSKPKVKGIVFQEPDKSKTTTTTSLQQSQDKGKGIMIEEPVKPKKKDQIRLDEEAAIKLPAEFDEEEILAREKAEKKERSNIALIEE</sequence>
<evidence type="ECO:0000256" key="2">
    <source>
        <dbReference type="ARBA" id="ARBA00022801"/>
    </source>
</evidence>
<organism evidence="6">
    <name type="scientific">Tanacetum cinerariifolium</name>
    <name type="common">Dalmatian daisy</name>
    <name type="synonym">Chrysanthemum cinerariifolium</name>
    <dbReference type="NCBI Taxonomy" id="118510"/>
    <lineage>
        <taxon>Eukaryota</taxon>
        <taxon>Viridiplantae</taxon>
        <taxon>Streptophyta</taxon>
        <taxon>Embryophyta</taxon>
        <taxon>Tracheophyta</taxon>
        <taxon>Spermatophyta</taxon>
        <taxon>Magnoliopsida</taxon>
        <taxon>eudicotyledons</taxon>
        <taxon>Gunneridae</taxon>
        <taxon>Pentapetalae</taxon>
        <taxon>asterids</taxon>
        <taxon>campanulids</taxon>
        <taxon>Asterales</taxon>
        <taxon>Asteraceae</taxon>
        <taxon>Asteroideae</taxon>
        <taxon>Anthemideae</taxon>
        <taxon>Anthemidinae</taxon>
        <taxon>Tanacetum</taxon>
    </lineage>
</organism>
<feature type="coiled-coil region" evidence="3">
    <location>
        <begin position="1030"/>
        <end position="1064"/>
    </location>
</feature>
<dbReference type="GO" id="GO:0015074">
    <property type="term" value="P:DNA integration"/>
    <property type="evidence" value="ECO:0007669"/>
    <property type="project" value="InterPro"/>
</dbReference>
<keyword evidence="3" id="KW-0175">Coiled coil</keyword>
<proteinExistence type="predicted"/>
<comment type="caution">
    <text evidence="6">The sequence shown here is derived from an EMBL/GenBank/DDBJ whole genome shotgun (WGS) entry which is preliminary data.</text>
</comment>
<keyword evidence="2" id="KW-0378">Hydrolase</keyword>
<dbReference type="PROSITE" id="PS50994">
    <property type="entry name" value="INTEGRASE"/>
    <property type="match status" value="1"/>
</dbReference>
<feature type="region of interest" description="Disordered" evidence="4">
    <location>
        <begin position="935"/>
        <end position="984"/>
    </location>
</feature>
<dbReference type="InterPro" id="IPR001584">
    <property type="entry name" value="Integrase_cat-core"/>
</dbReference>
<evidence type="ECO:0000256" key="4">
    <source>
        <dbReference type="SAM" id="MobiDB-lite"/>
    </source>
</evidence>
<dbReference type="GO" id="GO:0046872">
    <property type="term" value="F:metal ion binding"/>
    <property type="evidence" value="ECO:0007669"/>
    <property type="project" value="UniProtKB-KW"/>
</dbReference>
<dbReference type="GO" id="GO:0003676">
    <property type="term" value="F:nucleic acid binding"/>
    <property type="evidence" value="ECO:0007669"/>
    <property type="project" value="InterPro"/>
</dbReference>
<dbReference type="PANTHER" id="PTHR42648:SF32">
    <property type="entry name" value="RIBONUCLEASE H-LIKE DOMAIN, GAG-PRE-INTEGRASE DOMAIN PROTEIN-RELATED"/>
    <property type="match status" value="1"/>
</dbReference>
<dbReference type="EMBL" id="BKCJ010007802">
    <property type="protein sequence ID" value="GEU79091.1"/>
    <property type="molecule type" value="Genomic_DNA"/>
</dbReference>
<dbReference type="Gene3D" id="3.30.420.10">
    <property type="entry name" value="Ribonuclease H-like superfamily/Ribonuclease H"/>
    <property type="match status" value="1"/>
</dbReference>
<dbReference type="AlphaFoldDB" id="A0A6L2MYP0"/>
<dbReference type="SUPFAM" id="SSF53098">
    <property type="entry name" value="Ribonuclease H-like"/>
    <property type="match status" value="1"/>
</dbReference>
<feature type="coiled-coil region" evidence="3">
    <location>
        <begin position="322"/>
        <end position="349"/>
    </location>
</feature>
<dbReference type="Pfam" id="PF00665">
    <property type="entry name" value="rve"/>
    <property type="match status" value="1"/>
</dbReference>
<evidence type="ECO:0000259" key="5">
    <source>
        <dbReference type="PROSITE" id="PS50994"/>
    </source>
</evidence>
<dbReference type="InterPro" id="IPR057670">
    <property type="entry name" value="SH3_retrovirus"/>
</dbReference>
<dbReference type="GO" id="GO:0016787">
    <property type="term" value="F:hydrolase activity"/>
    <property type="evidence" value="ECO:0007669"/>
    <property type="project" value="UniProtKB-KW"/>
</dbReference>
<dbReference type="Pfam" id="PF25597">
    <property type="entry name" value="SH3_retrovirus"/>
    <property type="match status" value="1"/>
</dbReference>
<accession>A0A6L2MYP0</accession>
<feature type="compositionally biased region" description="Polar residues" evidence="4">
    <location>
        <begin position="935"/>
        <end position="963"/>
    </location>
</feature>
<protein>
    <submittedName>
        <fullName evidence="6">Putative ribonuclease H-like domain-containing protein</fullName>
    </submittedName>
</protein>
<name>A0A6L2MYP0_TANCI</name>
<evidence type="ECO:0000313" key="6">
    <source>
        <dbReference type="EMBL" id="GEU79091.1"/>
    </source>
</evidence>
<dbReference type="InterPro" id="IPR036397">
    <property type="entry name" value="RNaseH_sf"/>
</dbReference>
<evidence type="ECO:0000256" key="1">
    <source>
        <dbReference type="ARBA" id="ARBA00022723"/>
    </source>
</evidence>
<feature type="compositionally biased region" description="Low complexity" evidence="4">
    <location>
        <begin position="1160"/>
        <end position="1170"/>
    </location>
</feature>
<feature type="region of interest" description="Disordered" evidence="4">
    <location>
        <begin position="1154"/>
        <end position="1177"/>
    </location>
</feature>
<dbReference type="InterPro" id="IPR012337">
    <property type="entry name" value="RNaseH-like_sf"/>
</dbReference>
<dbReference type="InterPro" id="IPR039537">
    <property type="entry name" value="Retrotran_Ty1/copia-like"/>
</dbReference>
<reference evidence="6" key="1">
    <citation type="journal article" date="2019" name="Sci. Rep.">
        <title>Draft genome of Tanacetum cinerariifolium, the natural source of mosquito coil.</title>
        <authorList>
            <person name="Yamashiro T."/>
            <person name="Shiraishi A."/>
            <person name="Satake H."/>
            <person name="Nakayama K."/>
        </authorList>
    </citation>
    <scope>NUCLEOTIDE SEQUENCE</scope>
</reference>
<gene>
    <name evidence="6" type="ORF">Tci_051069</name>
</gene>